<dbReference type="EMBL" id="PDZR01000003">
    <property type="protein sequence ID" value="PNG27032.1"/>
    <property type="molecule type" value="Genomic_DNA"/>
</dbReference>
<dbReference type="SUPFAM" id="SSF109709">
    <property type="entry name" value="KorB DNA-binding domain-like"/>
    <property type="match status" value="1"/>
</dbReference>
<dbReference type="OrthoDB" id="9813122at2"/>
<evidence type="ECO:0000313" key="4">
    <source>
        <dbReference type="Proteomes" id="UP000236286"/>
    </source>
</evidence>
<dbReference type="PANTHER" id="PTHR33375:SF7">
    <property type="entry name" value="CHROMOSOME 2-PARTITIONING PROTEIN PARB-RELATED"/>
    <property type="match status" value="1"/>
</dbReference>
<dbReference type="Gene3D" id="3.90.1530.30">
    <property type="match status" value="1"/>
</dbReference>
<dbReference type="Gene3D" id="1.10.10.2830">
    <property type="match status" value="1"/>
</dbReference>
<dbReference type="SMART" id="SM00470">
    <property type="entry name" value="ParB"/>
    <property type="match status" value="1"/>
</dbReference>
<dbReference type="PANTHER" id="PTHR33375">
    <property type="entry name" value="CHROMOSOME-PARTITIONING PROTEIN PARB-RELATED"/>
    <property type="match status" value="1"/>
</dbReference>
<dbReference type="InterPro" id="IPR036086">
    <property type="entry name" value="ParB/Sulfiredoxin_sf"/>
</dbReference>
<proteinExistence type="predicted"/>
<organism evidence="3 4">
    <name type="scientific">Methylocella silvestris</name>
    <dbReference type="NCBI Taxonomy" id="199596"/>
    <lineage>
        <taxon>Bacteria</taxon>
        <taxon>Pseudomonadati</taxon>
        <taxon>Pseudomonadota</taxon>
        <taxon>Alphaproteobacteria</taxon>
        <taxon>Hyphomicrobiales</taxon>
        <taxon>Beijerinckiaceae</taxon>
        <taxon>Methylocella</taxon>
    </lineage>
</organism>
<feature type="region of interest" description="Disordered" evidence="1">
    <location>
        <begin position="366"/>
        <end position="405"/>
    </location>
</feature>
<dbReference type="InterPro" id="IPR003115">
    <property type="entry name" value="ParB_N"/>
</dbReference>
<evidence type="ECO:0000259" key="2">
    <source>
        <dbReference type="SMART" id="SM00470"/>
    </source>
</evidence>
<dbReference type="RefSeq" id="WP_102842621.1">
    <property type="nucleotide sequence ID" value="NZ_PDZR01000003.1"/>
</dbReference>
<dbReference type="GO" id="GO:0005694">
    <property type="term" value="C:chromosome"/>
    <property type="evidence" value="ECO:0007669"/>
    <property type="project" value="TreeGrafter"/>
</dbReference>
<dbReference type="CDD" id="cd16406">
    <property type="entry name" value="ParB_N_like"/>
    <property type="match status" value="1"/>
</dbReference>
<feature type="compositionally biased region" description="Basic and acidic residues" evidence="1">
    <location>
        <begin position="372"/>
        <end position="388"/>
    </location>
</feature>
<dbReference type="InterPro" id="IPR050336">
    <property type="entry name" value="Chromosome_partition/occlusion"/>
</dbReference>
<feature type="domain" description="ParB-like N-terminal" evidence="2">
    <location>
        <begin position="10"/>
        <end position="109"/>
    </location>
</feature>
<gene>
    <name evidence="3" type="ORF">CR492_04830</name>
</gene>
<dbReference type="GO" id="GO:0007059">
    <property type="term" value="P:chromosome segregation"/>
    <property type="evidence" value="ECO:0007669"/>
    <property type="project" value="TreeGrafter"/>
</dbReference>
<accession>A0A2J7TJT8</accession>
<feature type="compositionally biased region" description="Low complexity" evidence="1">
    <location>
        <begin position="389"/>
        <end position="401"/>
    </location>
</feature>
<protein>
    <recommendedName>
        <fullName evidence="2">ParB-like N-terminal domain-containing protein</fullName>
    </recommendedName>
</protein>
<evidence type="ECO:0000256" key="1">
    <source>
        <dbReference type="SAM" id="MobiDB-lite"/>
    </source>
</evidence>
<evidence type="ECO:0000313" key="3">
    <source>
        <dbReference type="EMBL" id="PNG27032.1"/>
    </source>
</evidence>
<dbReference type="Pfam" id="PF02195">
    <property type="entry name" value="ParB_N"/>
    <property type="match status" value="1"/>
</dbReference>
<dbReference type="Proteomes" id="UP000236286">
    <property type="component" value="Unassembled WGS sequence"/>
</dbReference>
<name>A0A2J7TJT8_METSI</name>
<comment type="caution">
    <text evidence="3">The sequence shown here is derived from an EMBL/GenBank/DDBJ whole genome shotgun (WGS) entry which is preliminary data.</text>
</comment>
<sequence length="721" mass="76984">MTTSLALEARAIRLDQIAGVSDLNPRLADENEIAELAASIFAVGQLQDLMVEPAELKGHYLILDGQRRWRAMHHLVESGSWPPDAPINVTVVDYGDEALRREKALAANTMRRALHPVDEYEAFAELAAAGVVEERIARDFGLDVRRVRQRLALGRLSPKIRAAWREGIIDATIAQAYTAGATHEAQDAVFDAMGTAPSVYAIKSSLRADTLREDAAETTYIGADAYLAAGGRIEEQLFDDGATWLDGGLAKRLAREKLMAEAEAIAAAEGWGFVVFQPEPNAGEYIVSDYELEYSPEEQKRVDELEECDAATTEEIEAGEAEKEAIDLRALLRQIPAAKRGSLGIVADLSHYGEPVFYRGWKQQPPEDAAVEDNHHSDSARAATRAEKGAAAASSPAAAPPKKTPKALREVLDASLDGAFAACIGTRPDLALMLAVAKFGPTYEGGASGCIQLSGGLSAYADDHVSELLGKLTGKAFDRALALCADAPLADLTAAFCEIVARSISVANRPHEDMPIGKCEPIAKALAARGAPLAERLNEALDREAYFAASKKTCVAVAEQLETPAINSVGKKALIASAVAADAAKKKWLPAPLSDWAALTATSPEAPRAEPQDKPLAQAMLEAIDADEQARRDKITRVCDFQAGAPLFGKFMIERVEVKDGAECKASDLRAAFLATASPTATARPLSAPEIGAMLKKLGVASKRKKDGVFYLGLALKDEAA</sequence>
<dbReference type="SUPFAM" id="SSF110849">
    <property type="entry name" value="ParB/Sulfiredoxin"/>
    <property type="match status" value="1"/>
</dbReference>
<dbReference type="AlphaFoldDB" id="A0A2J7TJT8"/>
<reference evidence="3 4" key="1">
    <citation type="submission" date="2017-10" db="EMBL/GenBank/DDBJ databases">
        <title>Genome announcement of Methylocella silvestris TVC from permafrost.</title>
        <authorList>
            <person name="Wang J."/>
            <person name="Geng K."/>
            <person name="Ul-Haque F."/>
            <person name="Crombie A.T."/>
            <person name="Street L.E."/>
            <person name="Wookey P.A."/>
            <person name="Murrell J.C."/>
            <person name="Pratscher J."/>
        </authorList>
    </citation>
    <scope>NUCLEOTIDE SEQUENCE [LARGE SCALE GENOMIC DNA]</scope>
    <source>
        <strain evidence="3 4">TVC</strain>
    </source>
</reference>